<dbReference type="GeneID" id="20209396"/>
<dbReference type="CTD" id="20209396"/>
<feature type="region of interest" description="Disordered" evidence="1">
    <location>
        <begin position="64"/>
        <end position="100"/>
    </location>
</feature>
<dbReference type="AlphaFoldDB" id="T1FKP7"/>
<evidence type="ECO:0000256" key="1">
    <source>
        <dbReference type="SAM" id="MobiDB-lite"/>
    </source>
</evidence>
<proteinExistence type="predicted"/>
<dbReference type="EMBL" id="AMQM01009333">
    <property type="status" value="NOT_ANNOTATED_CDS"/>
    <property type="molecule type" value="Genomic_DNA"/>
</dbReference>
<dbReference type="Proteomes" id="UP000015101">
    <property type="component" value="Unassembled WGS sequence"/>
</dbReference>
<name>T1FKP7_HELRO</name>
<reference evidence="4" key="1">
    <citation type="submission" date="2012-12" db="EMBL/GenBank/DDBJ databases">
        <authorList>
            <person name="Hellsten U."/>
            <person name="Grimwood J."/>
            <person name="Chapman J.A."/>
            <person name="Shapiro H."/>
            <person name="Aerts A."/>
            <person name="Otillar R.P."/>
            <person name="Terry A.Y."/>
            <person name="Boore J.L."/>
            <person name="Simakov O."/>
            <person name="Marletaz F."/>
            <person name="Cho S.-J."/>
            <person name="Edsinger-Gonzales E."/>
            <person name="Havlak P."/>
            <person name="Kuo D.-H."/>
            <person name="Larsson T."/>
            <person name="Lv J."/>
            <person name="Arendt D."/>
            <person name="Savage R."/>
            <person name="Osoegawa K."/>
            <person name="de Jong P."/>
            <person name="Lindberg D.R."/>
            <person name="Seaver E.C."/>
            <person name="Weisblat D.A."/>
            <person name="Putnam N.H."/>
            <person name="Grigoriev I.V."/>
            <person name="Rokhsar D.S."/>
        </authorList>
    </citation>
    <scope>NUCLEOTIDE SEQUENCE</scope>
</reference>
<dbReference type="HOGENOM" id="CLU_2309011_0_0_1"/>
<accession>T1FKP7</accession>
<gene>
    <name evidence="3" type="primary">20209396</name>
    <name evidence="2" type="ORF">HELRODRAFT_184170</name>
</gene>
<dbReference type="EMBL" id="KB096282">
    <property type="protein sequence ID" value="ESO06754.1"/>
    <property type="molecule type" value="Genomic_DNA"/>
</dbReference>
<evidence type="ECO:0000313" key="3">
    <source>
        <dbReference type="EnsemblMetazoa" id="HelroP184170"/>
    </source>
</evidence>
<organism evidence="3 4">
    <name type="scientific">Helobdella robusta</name>
    <name type="common">Californian leech</name>
    <dbReference type="NCBI Taxonomy" id="6412"/>
    <lineage>
        <taxon>Eukaryota</taxon>
        <taxon>Metazoa</taxon>
        <taxon>Spiralia</taxon>
        <taxon>Lophotrochozoa</taxon>
        <taxon>Annelida</taxon>
        <taxon>Clitellata</taxon>
        <taxon>Hirudinea</taxon>
        <taxon>Rhynchobdellida</taxon>
        <taxon>Glossiphoniidae</taxon>
        <taxon>Helobdella</taxon>
    </lineage>
</organism>
<evidence type="ECO:0000313" key="2">
    <source>
        <dbReference type="EMBL" id="ESO06754.1"/>
    </source>
</evidence>
<reference evidence="3" key="3">
    <citation type="submission" date="2015-06" db="UniProtKB">
        <authorList>
            <consortium name="EnsemblMetazoa"/>
        </authorList>
    </citation>
    <scope>IDENTIFICATION</scope>
</reference>
<protein>
    <submittedName>
        <fullName evidence="2 3">Uncharacterized protein</fullName>
    </submittedName>
</protein>
<sequence length="100" mass="11638">MDKHVTYNVPKPTYGSHFRLEPNGMFENDGTIYYLDSPPYPECSKDVVHTIIDHVDHVVFTPETVKPSKPQDDDIASAKERDMEIYEKRMGHEQLDERQS</sequence>
<keyword evidence="4" id="KW-1185">Reference proteome</keyword>
<dbReference type="InParanoid" id="T1FKP7"/>
<reference evidence="2 4" key="2">
    <citation type="journal article" date="2013" name="Nature">
        <title>Insights into bilaterian evolution from three spiralian genomes.</title>
        <authorList>
            <person name="Simakov O."/>
            <person name="Marletaz F."/>
            <person name="Cho S.J."/>
            <person name="Edsinger-Gonzales E."/>
            <person name="Havlak P."/>
            <person name="Hellsten U."/>
            <person name="Kuo D.H."/>
            <person name="Larsson T."/>
            <person name="Lv J."/>
            <person name="Arendt D."/>
            <person name="Savage R."/>
            <person name="Osoegawa K."/>
            <person name="de Jong P."/>
            <person name="Grimwood J."/>
            <person name="Chapman J.A."/>
            <person name="Shapiro H."/>
            <person name="Aerts A."/>
            <person name="Otillar R.P."/>
            <person name="Terry A.Y."/>
            <person name="Boore J.L."/>
            <person name="Grigoriev I.V."/>
            <person name="Lindberg D.R."/>
            <person name="Seaver E.C."/>
            <person name="Weisblat D.A."/>
            <person name="Putnam N.H."/>
            <person name="Rokhsar D.S."/>
        </authorList>
    </citation>
    <scope>NUCLEOTIDE SEQUENCE</scope>
</reference>
<dbReference type="KEGG" id="hro:HELRODRAFT_184170"/>
<evidence type="ECO:0000313" key="4">
    <source>
        <dbReference type="Proteomes" id="UP000015101"/>
    </source>
</evidence>
<dbReference type="RefSeq" id="XP_009015148.1">
    <property type="nucleotide sequence ID" value="XM_009016900.1"/>
</dbReference>
<feature type="compositionally biased region" description="Basic and acidic residues" evidence="1">
    <location>
        <begin position="69"/>
        <end position="100"/>
    </location>
</feature>
<dbReference type="EnsemblMetazoa" id="HelroT184170">
    <property type="protein sequence ID" value="HelroP184170"/>
    <property type="gene ID" value="HelroG184170"/>
</dbReference>